<sequence length="74" mass="8303">MENCPLGPGLILAFLHELLCLQQLHHVLQEHAVNHHSMKDPGLAAPHPCHIDKLHHSLLVRTALIHKVHNNLLS</sequence>
<proteinExistence type="predicted"/>
<keyword evidence="1" id="KW-0732">Signal</keyword>
<dbReference type="Proteomes" id="UP000006038">
    <property type="component" value="Chromosome 6"/>
</dbReference>
<dbReference type="EnsemblPlants" id="OB06G21480.1">
    <property type="protein sequence ID" value="OB06G21480.1"/>
    <property type="gene ID" value="OB06G21480"/>
</dbReference>
<dbReference type="AlphaFoldDB" id="J3MDQ4"/>
<organism evidence="2">
    <name type="scientific">Oryza brachyantha</name>
    <name type="common">malo sina</name>
    <dbReference type="NCBI Taxonomy" id="4533"/>
    <lineage>
        <taxon>Eukaryota</taxon>
        <taxon>Viridiplantae</taxon>
        <taxon>Streptophyta</taxon>
        <taxon>Embryophyta</taxon>
        <taxon>Tracheophyta</taxon>
        <taxon>Spermatophyta</taxon>
        <taxon>Magnoliopsida</taxon>
        <taxon>Liliopsida</taxon>
        <taxon>Poales</taxon>
        <taxon>Poaceae</taxon>
        <taxon>BOP clade</taxon>
        <taxon>Oryzoideae</taxon>
        <taxon>Oryzeae</taxon>
        <taxon>Oryzinae</taxon>
        <taxon>Oryza</taxon>
    </lineage>
</organism>
<dbReference type="HOGENOM" id="CLU_2695145_0_0_1"/>
<feature type="chain" id="PRO_5045546056" description="Secreted protein" evidence="1">
    <location>
        <begin position="21"/>
        <end position="74"/>
    </location>
</feature>
<evidence type="ECO:0000313" key="2">
    <source>
        <dbReference type="EnsemblPlants" id="OB06G21480.1"/>
    </source>
</evidence>
<feature type="signal peptide" evidence="1">
    <location>
        <begin position="1"/>
        <end position="20"/>
    </location>
</feature>
<reference evidence="2" key="2">
    <citation type="submission" date="2013-04" db="UniProtKB">
        <authorList>
            <consortium name="EnsemblPlants"/>
        </authorList>
    </citation>
    <scope>IDENTIFICATION</scope>
</reference>
<accession>J3MDQ4</accession>
<dbReference type="Gramene" id="OB06G21480.1">
    <property type="protein sequence ID" value="OB06G21480.1"/>
    <property type="gene ID" value="OB06G21480"/>
</dbReference>
<evidence type="ECO:0008006" key="4">
    <source>
        <dbReference type="Google" id="ProtNLM"/>
    </source>
</evidence>
<evidence type="ECO:0000313" key="3">
    <source>
        <dbReference type="Proteomes" id="UP000006038"/>
    </source>
</evidence>
<name>J3MDQ4_ORYBR</name>
<evidence type="ECO:0000256" key="1">
    <source>
        <dbReference type="SAM" id="SignalP"/>
    </source>
</evidence>
<protein>
    <recommendedName>
        <fullName evidence="4">Secreted protein</fullName>
    </recommendedName>
</protein>
<keyword evidence="3" id="KW-1185">Reference proteome</keyword>
<reference evidence="2" key="1">
    <citation type="journal article" date="2013" name="Nat. Commun.">
        <title>Whole-genome sequencing of Oryza brachyantha reveals mechanisms underlying Oryza genome evolution.</title>
        <authorList>
            <person name="Chen J."/>
            <person name="Huang Q."/>
            <person name="Gao D."/>
            <person name="Wang J."/>
            <person name="Lang Y."/>
            <person name="Liu T."/>
            <person name="Li B."/>
            <person name="Bai Z."/>
            <person name="Luis Goicoechea J."/>
            <person name="Liang C."/>
            <person name="Chen C."/>
            <person name="Zhang W."/>
            <person name="Sun S."/>
            <person name="Liao Y."/>
            <person name="Zhang X."/>
            <person name="Yang L."/>
            <person name="Song C."/>
            <person name="Wang M."/>
            <person name="Shi J."/>
            <person name="Liu G."/>
            <person name="Liu J."/>
            <person name="Zhou H."/>
            <person name="Zhou W."/>
            <person name="Yu Q."/>
            <person name="An N."/>
            <person name="Chen Y."/>
            <person name="Cai Q."/>
            <person name="Wang B."/>
            <person name="Liu B."/>
            <person name="Min J."/>
            <person name="Huang Y."/>
            <person name="Wu H."/>
            <person name="Li Z."/>
            <person name="Zhang Y."/>
            <person name="Yin Y."/>
            <person name="Song W."/>
            <person name="Jiang J."/>
            <person name="Jackson S.A."/>
            <person name="Wing R.A."/>
            <person name="Wang J."/>
            <person name="Chen M."/>
        </authorList>
    </citation>
    <scope>NUCLEOTIDE SEQUENCE [LARGE SCALE GENOMIC DNA]</scope>
    <source>
        <strain evidence="2">cv. IRGC 101232</strain>
    </source>
</reference>